<dbReference type="EMBL" id="MU005569">
    <property type="protein sequence ID" value="KAF2691391.1"/>
    <property type="molecule type" value="Genomic_DNA"/>
</dbReference>
<proteinExistence type="predicted"/>
<feature type="region of interest" description="Disordered" evidence="1">
    <location>
        <begin position="93"/>
        <end position="112"/>
    </location>
</feature>
<organism evidence="3 4">
    <name type="scientific">Lentithecium fluviatile CBS 122367</name>
    <dbReference type="NCBI Taxonomy" id="1168545"/>
    <lineage>
        <taxon>Eukaryota</taxon>
        <taxon>Fungi</taxon>
        <taxon>Dikarya</taxon>
        <taxon>Ascomycota</taxon>
        <taxon>Pezizomycotina</taxon>
        <taxon>Dothideomycetes</taxon>
        <taxon>Pleosporomycetidae</taxon>
        <taxon>Pleosporales</taxon>
        <taxon>Massarineae</taxon>
        <taxon>Lentitheciaceae</taxon>
        <taxon>Lentithecium</taxon>
    </lineage>
</organism>
<evidence type="ECO:0008006" key="5">
    <source>
        <dbReference type="Google" id="ProtNLM"/>
    </source>
</evidence>
<accession>A0A6G1JMD2</accession>
<reference evidence="3" key="1">
    <citation type="journal article" date="2020" name="Stud. Mycol.">
        <title>101 Dothideomycetes genomes: a test case for predicting lifestyles and emergence of pathogens.</title>
        <authorList>
            <person name="Haridas S."/>
            <person name="Albert R."/>
            <person name="Binder M."/>
            <person name="Bloem J."/>
            <person name="Labutti K."/>
            <person name="Salamov A."/>
            <person name="Andreopoulos B."/>
            <person name="Baker S."/>
            <person name="Barry K."/>
            <person name="Bills G."/>
            <person name="Bluhm B."/>
            <person name="Cannon C."/>
            <person name="Castanera R."/>
            <person name="Culley D."/>
            <person name="Daum C."/>
            <person name="Ezra D."/>
            <person name="Gonzalez J."/>
            <person name="Henrissat B."/>
            <person name="Kuo A."/>
            <person name="Liang C."/>
            <person name="Lipzen A."/>
            <person name="Lutzoni F."/>
            <person name="Magnuson J."/>
            <person name="Mondo S."/>
            <person name="Nolan M."/>
            <person name="Ohm R."/>
            <person name="Pangilinan J."/>
            <person name="Park H.-J."/>
            <person name="Ramirez L."/>
            <person name="Alfaro M."/>
            <person name="Sun H."/>
            <person name="Tritt A."/>
            <person name="Yoshinaga Y."/>
            <person name="Zwiers L.-H."/>
            <person name="Turgeon B."/>
            <person name="Goodwin S."/>
            <person name="Spatafora J."/>
            <person name="Crous P."/>
            <person name="Grigoriev I."/>
        </authorList>
    </citation>
    <scope>NUCLEOTIDE SEQUENCE</scope>
    <source>
        <strain evidence="3">CBS 122367</strain>
    </source>
</reference>
<evidence type="ECO:0000313" key="3">
    <source>
        <dbReference type="EMBL" id="KAF2691391.1"/>
    </source>
</evidence>
<evidence type="ECO:0000256" key="1">
    <source>
        <dbReference type="SAM" id="MobiDB-lite"/>
    </source>
</evidence>
<keyword evidence="4" id="KW-1185">Reference proteome</keyword>
<sequence length="112" mass="12200">MPPLLSLLLSSFMHSFTLSIFSNLIFSTGPSPISIGTLESALIHWLAVHPLHIERVLAPIHVVIFHVDDAPVNFSEFVKPKIPDDVYGAHTFGQQTSIPSGKPHADPGAVWP</sequence>
<keyword evidence="2" id="KW-0732">Signal</keyword>
<evidence type="ECO:0000256" key="2">
    <source>
        <dbReference type="SAM" id="SignalP"/>
    </source>
</evidence>
<name>A0A6G1JMD2_9PLEO</name>
<feature type="signal peptide" evidence="2">
    <location>
        <begin position="1"/>
        <end position="19"/>
    </location>
</feature>
<protein>
    <recommendedName>
        <fullName evidence="5">Tautomerase cis-CaaD-like domain-containing protein</fullName>
    </recommendedName>
</protein>
<gene>
    <name evidence="3" type="ORF">K458DRAFT_397889</name>
</gene>
<evidence type="ECO:0000313" key="4">
    <source>
        <dbReference type="Proteomes" id="UP000799291"/>
    </source>
</evidence>
<dbReference type="Proteomes" id="UP000799291">
    <property type="component" value="Unassembled WGS sequence"/>
</dbReference>
<dbReference type="AlphaFoldDB" id="A0A6G1JMD2"/>
<feature type="chain" id="PRO_5026123863" description="Tautomerase cis-CaaD-like domain-containing protein" evidence="2">
    <location>
        <begin position="20"/>
        <end position="112"/>
    </location>
</feature>